<evidence type="ECO:0000313" key="2">
    <source>
        <dbReference type="Proteomes" id="UP000235616"/>
    </source>
</evidence>
<sequence>MTELLDTRRSLAEMEHALFKSFPFPTTSITHVTGSDGAVTIQVSWVASAGNMSILDSRCAVSLVLEPSVVARYAALPGAKRLQAREALRLRAEDAFQRHLPASGAGLDECNLMIGIDESFLADAERGRA</sequence>
<dbReference type="Pfam" id="PF11226">
    <property type="entry name" value="DUF3022"/>
    <property type="match status" value="1"/>
</dbReference>
<comment type="caution">
    <text evidence="1">The sequence shown here is derived from an EMBL/GenBank/DDBJ whole genome shotgun (WGS) entry which is preliminary data.</text>
</comment>
<evidence type="ECO:0008006" key="3">
    <source>
        <dbReference type="Google" id="ProtNLM"/>
    </source>
</evidence>
<dbReference type="EMBL" id="PNYA01000033">
    <property type="protein sequence ID" value="PMS15295.1"/>
    <property type="molecule type" value="Genomic_DNA"/>
</dbReference>
<evidence type="ECO:0000313" key="1">
    <source>
        <dbReference type="EMBL" id="PMS15295.1"/>
    </source>
</evidence>
<dbReference type="InterPro" id="IPR021389">
    <property type="entry name" value="DUF3022"/>
</dbReference>
<reference evidence="1 2" key="1">
    <citation type="submission" date="2018-01" db="EMBL/GenBank/DDBJ databases">
        <title>Whole genome analyses suggest that Burkholderia sensu lato contains two further novel genera in the rhizoxinica-symbiotica group Mycetohabitans gen. nov., and Trinickia gen. nov.: implications for the evolution of diazotrophy and nodulation in the Burkholderiaceae.</title>
        <authorList>
            <person name="Estrada-de los Santos P."/>
            <person name="Palmer M."/>
            <person name="Chavez-Ramirez B."/>
            <person name="Beukes C."/>
            <person name="Steenkamp E.T."/>
            <person name="Hirsch A.M."/>
            <person name="Manyaka P."/>
            <person name="Maluk M."/>
            <person name="Lafos M."/>
            <person name="Crook M."/>
            <person name="Gross E."/>
            <person name="Simon M.F."/>
            <person name="Bueno dos Reis Junior F."/>
            <person name="Poole P.S."/>
            <person name="Venter S.N."/>
            <person name="James E.K."/>
        </authorList>
    </citation>
    <scope>NUCLEOTIDE SEQUENCE [LARGE SCALE GENOMIC DNA]</scope>
    <source>
        <strain evidence="1 2">GIMN1.004</strain>
    </source>
</reference>
<name>A0A2N7VDS7_9BURK</name>
<dbReference type="OrthoDB" id="9028756at2"/>
<dbReference type="AlphaFoldDB" id="A0A2N7VDS7"/>
<organism evidence="1 2">
    <name type="scientific">Trinickia dabaoshanensis</name>
    <dbReference type="NCBI Taxonomy" id="564714"/>
    <lineage>
        <taxon>Bacteria</taxon>
        <taxon>Pseudomonadati</taxon>
        <taxon>Pseudomonadota</taxon>
        <taxon>Betaproteobacteria</taxon>
        <taxon>Burkholderiales</taxon>
        <taxon>Burkholderiaceae</taxon>
        <taxon>Trinickia</taxon>
    </lineage>
</organism>
<gene>
    <name evidence="1" type="ORF">C0Z18_27820</name>
</gene>
<protein>
    <recommendedName>
        <fullName evidence="3">DUF3022 domain-containing protein</fullName>
    </recommendedName>
</protein>
<proteinExistence type="predicted"/>
<accession>A0A2N7VDS7</accession>
<keyword evidence="2" id="KW-1185">Reference proteome</keyword>
<dbReference type="RefSeq" id="WP_102648660.1">
    <property type="nucleotide sequence ID" value="NZ_PNYA01000033.1"/>
</dbReference>
<dbReference type="Proteomes" id="UP000235616">
    <property type="component" value="Unassembled WGS sequence"/>
</dbReference>